<keyword evidence="2" id="KW-1185">Reference proteome</keyword>
<dbReference type="KEGG" id="vg:65128783"/>
<dbReference type="EMBL" id="MT774378">
    <property type="protein sequence ID" value="QOR58313.1"/>
    <property type="molecule type" value="Genomic_DNA"/>
</dbReference>
<reference evidence="1 2" key="1">
    <citation type="submission" date="2020-07" db="EMBL/GenBank/DDBJ databases">
        <title>Taxonomic proposal: Crassvirales, a new order of highly abundant and diverse bacterial viruses.</title>
        <authorList>
            <person name="Shkoporov A.N."/>
            <person name="Stockdale S.R."/>
            <person name="Guerin E."/>
            <person name="Ross R.P."/>
            <person name="Hill C."/>
        </authorList>
    </citation>
    <scope>NUCLEOTIDE SEQUENCE [LARGE SCALE GENOMIC DNA]</scope>
</reference>
<name>A0A7M1RV78_9CAUD</name>
<dbReference type="RefSeq" id="YP_010110471.1">
    <property type="nucleotide sequence ID" value="NC_055871.1"/>
</dbReference>
<dbReference type="Proteomes" id="UP000593828">
    <property type="component" value="Segment"/>
</dbReference>
<proteinExistence type="predicted"/>
<evidence type="ECO:0000313" key="2">
    <source>
        <dbReference type="Proteomes" id="UP000593828"/>
    </source>
</evidence>
<protein>
    <submittedName>
        <fullName evidence="1">Uncharacterized protein</fullName>
    </submittedName>
</protein>
<organism evidence="1 2">
    <name type="scientific">uncultured phage cr106_1</name>
    <dbReference type="NCBI Taxonomy" id="2772062"/>
    <lineage>
        <taxon>Viruses</taxon>
        <taxon>Duplodnaviria</taxon>
        <taxon>Heunggongvirae</taxon>
        <taxon>Uroviricota</taxon>
        <taxon>Caudoviricetes</taxon>
        <taxon>Crassvirales</taxon>
        <taxon>Steigviridae</taxon>
        <taxon>Asinivirinae</taxon>
        <taxon>Mahstovirus</taxon>
        <taxon>Mahstovirus faecalis</taxon>
    </lineage>
</organism>
<evidence type="ECO:0000313" key="1">
    <source>
        <dbReference type="EMBL" id="QOR58313.1"/>
    </source>
</evidence>
<accession>A0A7M1RV78</accession>
<sequence>METRKITVINSKTQSQKVIENSTATTLGELKAEMRQLGIDYNGMAFMEGHIRAELKDDASILPTNIPYKGQIVNDLTFLLTAPEKKIKSGKF</sequence>
<dbReference type="GeneID" id="65128783"/>